<proteinExistence type="inferred from homology"/>
<dbReference type="OMA" id="EHECNDE"/>
<organism evidence="8 9">
    <name type="scientific">Bodo saltans</name>
    <name type="common">Flagellated protozoan</name>
    <dbReference type="NCBI Taxonomy" id="75058"/>
    <lineage>
        <taxon>Eukaryota</taxon>
        <taxon>Discoba</taxon>
        <taxon>Euglenozoa</taxon>
        <taxon>Kinetoplastea</taxon>
        <taxon>Metakinetoplastina</taxon>
        <taxon>Eubodonida</taxon>
        <taxon>Bodonidae</taxon>
        <taxon>Bodo</taxon>
    </lineage>
</organism>
<evidence type="ECO:0000256" key="4">
    <source>
        <dbReference type="ARBA" id="ARBA00022989"/>
    </source>
</evidence>
<feature type="binding site" evidence="6">
    <location>
        <position position="265"/>
    </location>
    <ligand>
        <name>Zn(2+)</name>
        <dbReference type="ChEBI" id="CHEBI:29105"/>
    </ligand>
</feature>
<evidence type="ECO:0000256" key="3">
    <source>
        <dbReference type="ARBA" id="ARBA00022692"/>
    </source>
</evidence>
<comment type="subcellular location">
    <subcellularLocation>
        <location evidence="1">Membrane</location>
        <topology evidence="1">Multi-pass membrane protein</topology>
    </subcellularLocation>
</comment>
<accession>A0A0S4J8V2</accession>
<evidence type="ECO:0000313" key="8">
    <source>
        <dbReference type="EMBL" id="CUG86380.1"/>
    </source>
</evidence>
<dbReference type="GO" id="GO:0016020">
    <property type="term" value="C:membrane"/>
    <property type="evidence" value="ECO:0007669"/>
    <property type="project" value="UniProtKB-SubCell"/>
</dbReference>
<feature type="transmembrane region" description="Helical" evidence="7">
    <location>
        <begin position="139"/>
        <end position="159"/>
    </location>
</feature>
<dbReference type="GO" id="GO:0038023">
    <property type="term" value="F:signaling receptor activity"/>
    <property type="evidence" value="ECO:0007669"/>
    <property type="project" value="TreeGrafter"/>
</dbReference>
<feature type="binding site" evidence="6">
    <location>
        <position position="120"/>
    </location>
    <ligand>
        <name>Zn(2+)</name>
        <dbReference type="ChEBI" id="CHEBI:29105"/>
    </ligand>
</feature>
<feature type="transmembrane region" description="Helical" evidence="7">
    <location>
        <begin position="198"/>
        <end position="218"/>
    </location>
</feature>
<dbReference type="InterPro" id="IPR004254">
    <property type="entry name" value="AdipoR/HlyIII-related"/>
</dbReference>
<feature type="binding site" evidence="6">
    <location>
        <position position="269"/>
    </location>
    <ligand>
        <name>Zn(2+)</name>
        <dbReference type="ChEBI" id="CHEBI:29105"/>
    </ligand>
</feature>
<dbReference type="PANTHER" id="PTHR20855:SF52">
    <property type="entry name" value="ADIPONECTIN RECEPTOR PROTEIN"/>
    <property type="match status" value="1"/>
</dbReference>
<dbReference type="OrthoDB" id="529367at2759"/>
<dbReference type="GO" id="GO:0046872">
    <property type="term" value="F:metal ion binding"/>
    <property type="evidence" value="ECO:0007669"/>
    <property type="project" value="UniProtKB-KW"/>
</dbReference>
<feature type="transmembrane region" description="Helical" evidence="7">
    <location>
        <begin position="267"/>
        <end position="288"/>
    </location>
</feature>
<keyword evidence="6" id="KW-0479">Metal-binding</keyword>
<keyword evidence="3 7" id="KW-0812">Transmembrane</keyword>
<name>A0A0S4J8V2_BODSA</name>
<feature type="transmembrane region" description="Helical" evidence="7">
    <location>
        <begin position="166"/>
        <end position="186"/>
    </location>
</feature>
<feature type="transmembrane region" description="Helical" evidence="7">
    <location>
        <begin position="99"/>
        <end position="119"/>
    </location>
</feature>
<reference evidence="9" key="1">
    <citation type="submission" date="2015-09" db="EMBL/GenBank/DDBJ databases">
        <authorList>
            <consortium name="Pathogen Informatics"/>
        </authorList>
    </citation>
    <scope>NUCLEOTIDE SEQUENCE [LARGE SCALE GENOMIC DNA]</scope>
    <source>
        <strain evidence="9">Lake Konstanz</strain>
    </source>
</reference>
<dbReference type="PANTHER" id="PTHR20855">
    <property type="entry name" value="ADIPOR/PROGESTIN RECEPTOR-RELATED"/>
    <property type="match status" value="1"/>
</dbReference>
<dbReference type="EMBL" id="CYKH01001286">
    <property type="protein sequence ID" value="CUG86380.1"/>
    <property type="molecule type" value="Genomic_DNA"/>
</dbReference>
<keyword evidence="4 7" id="KW-1133">Transmembrane helix</keyword>
<keyword evidence="5 7" id="KW-0472">Membrane</keyword>
<evidence type="ECO:0000256" key="1">
    <source>
        <dbReference type="ARBA" id="ARBA00004141"/>
    </source>
</evidence>
<gene>
    <name evidence="8" type="ORF">BSAL_92840</name>
</gene>
<evidence type="ECO:0000313" key="9">
    <source>
        <dbReference type="Proteomes" id="UP000051952"/>
    </source>
</evidence>
<comment type="similarity">
    <text evidence="2">Belongs to the ADIPOR family.</text>
</comment>
<dbReference type="Pfam" id="PF03006">
    <property type="entry name" value="HlyIII"/>
    <property type="match status" value="1"/>
</dbReference>
<evidence type="ECO:0000256" key="6">
    <source>
        <dbReference type="PIRSR" id="PIRSR604254-1"/>
    </source>
</evidence>
<feature type="transmembrane region" description="Helical" evidence="7">
    <location>
        <begin position="70"/>
        <end position="92"/>
    </location>
</feature>
<keyword evidence="6" id="KW-0862">Zinc</keyword>
<dbReference type="AlphaFoldDB" id="A0A0S4J8V2"/>
<evidence type="ECO:0000256" key="2">
    <source>
        <dbReference type="ARBA" id="ARBA00007018"/>
    </source>
</evidence>
<feature type="transmembrane region" description="Helical" evidence="7">
    <location>
        <begin position="225"/>
        <end position="247"/>
    </location>
</feature>
<evidence type="ECO:0000256" key="7">
    <source>
        <dbReference type="SAM" id="Phobius"/>
    </source>
</evidence>
<dbReference type="VEuPathDB" id="TriTrypDB:BSAL_92840"/>
<keyword evidence="9" id="KW-1185">Reference proteome</keyword>
<evidence type="ECO:0000256" key="5">
    <source>
        <dbReference type="ARBA" id="ARBA00023136"/>
    </source>
</evidence>
<sequence>MGGRKLSSHHLHRRPDQATHARDTLPLYHISEIPEWMADNKYILHGYRAGYTMKMCVRSLFSLHNETMNVWTHLLGFLFFAAFGVAMFLYVLSPVWLHYFIFGLMSVSCMACLCCSTVFHLFSAHYNESVCRRLHSLDYFGITCLVIGSFVPMCFLAFACEPSLKWMYLTMIFVLGFVGLVGPFYSFWTTPEFKTYKMLVYTFMVGSGVFPIIHVNFIMPVSSSAPFATGMALELLLYLTGMLIYIFKAPERFFPGRFDVWFHSHQVWHVFVLLAAMVHFFTVAGMYLHWEHMEQHC</sequence>
<protein>
    <submittedName>
        <fullName evidence="8">Haemolysin III-related integral membrane protein, putative</fullName>
    </submittedName>
</protein>
<dbReference type="Proteomes" id="UP000051952">
    <property type="component" value="Unassembled WGS sequence"/>
</dbReference>